<gene>
    <name evidence="2" type="ORF">CDL12_20453</name>
</gene>
<evidence type="ECO:0000313" key="3">
    <source>
        <dbReference type="Proteomes" id="UP000231279"/>
    </source>
</evidence>
<protein>
    <submittedName>
        <fullName evidence="2">Uncharacterized protein</fullName>
    </submittedName>
</protein>
<dbReference type="AlphaFoldDB" id="A0A2G9GNV7"/>
<name>A0A2G9GNV7_9LAMI</name>
<comment type="caution">
    <text evidence="2">The sequence shown here is derived from an EMBL/GenBank/DDBJ whole genome shotgun (WGS) entry which is preliminary data.</text>
</comment>
<organism evidence="2 3">
    <name type="scientific">Handroanthus impetiginosus</name>
    <dbReference type="NCBI Taxonomy" id="429701"/>
    <lineage>
        <taxon>Eukaryota</taxon>
        <taxon>Viridiplantae</taxon>
        <taxon>Streptophyta</taxon>
        <taxon>Embryophyta</taxon>
        <taxon>Tracheophyta</taxon>
        <taxon>Spermatophyta</taxon>
        <taxon>Magnoliopsida</taxon>
        <taxon>eudicotyledons</taxon>
        <taxon>Gunneridae</taxon>
        <taxon>Pentapetalae</taxon>
        <taxon>asterids</taxon>
        <taxon>lamiids</taxon>
        <taxon>Lamiales</taxon>
        <taxon>Bignoniaceae</taxon>
        <taxon>Crescentiina</taxon>
        <taxon>Tabebuia alliance</taxon>
        <taxon>Handroanthus</taxon>
    </lineage>
</organism>
<feature type="transmembrane region" description="Helical" evidence="1">
    <location>
        <begin position="37"/>
        <end position="54"/>
    </location>
</feature>
<evidence type="ECO:0000256" key="1">
    <source>
        <dbReference type="SAM" id="Phobius"/>
    </source>
</evidence>
<dbReference type="Proteomes" id="UP000231279">
    <property type="component" value="Unassembled WGS sequence"/>
</dbReference>
<accession>A0A2G9GNV7</accession>
<keyword evidence="1" id="KW-0472">Membrane</keyword>
<evidence type="ECO:0000313" key="2">
    <source>
        <dbReference type="EMBL" id="PIN06984.1"/>
    </source>
</evidence>
<keyword evidence="1" id="KW-1133">Transmembrane helix</keyword>
<dbReference type="EMBL" id="NKXS01004255">
    <property type="protein sequence ID" value="PIN06984.1"/>
    <property type="molecule type" value="Genomic_DNA"/>
</dbReference>
<keyword evidence="3" id="KW-1185">Reference proteome</keyword>
<reference evidence="3" key="1">
    <citation type="journal article" date="2018" name="Gigascience">
        <title>Genome assembly of the Pink Ipe (Handroanthus impetiginosus, Bignoniaceae), a highly valued, ecologically keystone Neotropical timber forest tree.</title>
        <authorList>
            <person name="Silva-Junior O.B."/>
            <person name="Grattapaglia D."/>
            <person name="Novaes E."/>
            <person name="Collevatti R.G."/>
        </authorList>
    </citation>
    <scope>NUCLEOTIDE SEQUENCE [LARGE SCALE GENOMIC DNA]</scope>
    <source>
        <strain evidence="3">cv. UFG-1</strain>
    </source>
</reference>
<proteinExistence type="predicted"/>
<sequence length="71" mass="8353">MTLKIIRKRSVGRGNPSKLFQVIFLLFSWVFKSGFSYRFLCHVFYLVLVIFFRGGSETRKFGERGILIIKC</sequence>
<keyword evidence="1" id="KW-0812">Transmembrane</keyword>